<dbReference type="InterPro" id="IPR006311">
    <property type="entry name" value="TAT_signal"/>
</dbReference>
<dbReference type="CDD" id="cd13590">
    <property type="entry name" value="PBP2_PotD_PotF_like"/>
    <property type="match status" value="1"/>
</dbReference>
<dbReference type="PANTHER" id="PTHR30222">
    <property type="entry name" value="SPERMIDINE/PUTRESCINE-BINDING PERIPLASMIC PROTEIN"/>
    <property type="match status" value="1"/>
</dbReference>
<dbReference type="SUPFAM" id="SSF53850">
    <property type="entry name" value="Periplasmic binding protein-like II"/>
    <property type="match status" value="1"/>
</dbReference>
<evidence type="ECO:0000313" key="5">
    <source>
        <dbReference type="EMBL" id="KUJ80077.1"/>
    </source>
</evidence>
<dbReference type="PROSITE" id="PS51318">
    <property type="entry name" value="TAT"/>
    <property type="match status" value="1"/>
</dbReference>
<keyword evidence="2" id="KW-0813">Transport</keyword>
<dbReference type="GO" id="GO:0015846">
    <property type="term" value="P:polyamine transport"/>
    <property type="evidence" value="ECO:0007669"/>
    <property type="project" value="InterPro"/>
</dbReference>
<accession>A0A0X3TWJ3</accession>
<keyword evidence="6" id="KW-1185">Reference proteome</keyword>
<dbReference type="OrthoDB" id="7813639at2"/>
<gene>
    <name evidence="5" type="ORF">AVO44_07895</name>
</gene>
<dbReference type="Gene3D" id="3.40.190.10">
    <property type="entry name" value="Periplasmic binding protein-like II"/>
    <property type="match status" value="2"/>
</dbReference>
<dbReference type="InterPro" id="IPR001188">
    <property type="entry name" value="Sperm_putr-bd"/>
</dbReference>
<keyword evidence="3" id="KW-0732">Signal</keyword>
<evidence type="ECO:0000256" key="3">
    <source>
        <dbReference type="ARBA" id="ARBA00022729"/>
    </source>
</evidence>
<evidence type="ECO:0000256" key="4">
    <source>
        <dbReference type="ARBA" id="ARBA00022764"/>
    </source>
</evidence>
<dbReference type="PRINTS" id="PR00909">
    <property type="entry name" value="SPERMDNBNDNG"/>
</dbReference>
<evidence type="ECO:0000313" key="6">
    <source>
        <dbReference type="Proteomes" id="UP000053690"/>
    </source>
</evidence>
<dbReference type="GO" id="GO:0019808">
    <property type="term" value="F:polyamine binding"/>
    <property type="evidence" value="ECO:0007669"/>
    <property type="project" value="InterPro"/>
</dbReference>
<dbReference type="GO" id="GO:0042597">
    <property type="term" value="C:periplasmic space"/>
    <property type="evidence" value="ECO:0007669"/>
    <property type="project" value="UniProtKB-SubCell"/>
</dbReference>
<comment type="caution">
    <text evidence="5">The sequence shown here is derived from an EMBL/GenBank/DDBJ whole genome shotgun (WGS) entry which is preliminary data.</text>
</comment>
<dbReference type="Proteomes" id="UP000053690">
    <property type="component" value="Unassembled WGS sequence"/>
</dbReference>
<keyword evidence="4" id="KW-0574">Periplasm</keyword>
<sequence>MKKEEEMTHSIITSRRRLIKGGLAAAAVLASPTVLRAQGQRELSMLTWAGHADPDVIGAFEEEHNVRIRAKEYVGGDQMLAQIAQSPAGTYDVVLADAEYVVQLQQAGFIEPLAAEDYPFDDFFPEFQNFRGHWFDGEPYAVFLRFGFLGLSHNRAAMSEAEARSYRSMWDSQHEGRIGHFDWHLPNLGALSLLNGNASPFDLDEQHWTELTDTMMSLRPQVRGFYDYGGMLSALRSGEVAAIPGIGDWITGVLARDGADVTTTIPEEGGLQWTESLSIGAGSKNQDLARTFIQYMMSPEGQVKTATLKAYPAMIPTKAGWARLNDEQPGEAQRQNMVLNGPNALDEIRAGRIRLRELPVQQSLETWNDAWTRYKNA</sequence>
<dbReference type="InterPro" id="IPR006059">
    <property type="entry name" value="SBP"/>
</dbReference>
<organism evidence="5 6">
    <name type="scientific">Ruegeria profundi</name>
    <dbReference type="NCBI Taxonomy" id="1685378"/>
    <lineage>
        <taxon>Bacteria</taxon>
        <taxon>Pseudomonadati</taxon>
        <taxon>Pseudomonadota</taxon>
        <taxon>Alphaproteobacteria</taxon>
        <taxon>Rhodobacterales</taxon>
        <taxon>Roseobacteraceae</taxon>
        <taxon>Ruegeria</taxon>
    </lineage>
</organism>
<dbReference type="PANTHER" id="PTHR30222:SF17">
    <property type="entry name" value="SPERMIDINE_PUTRESCINE-BINDING PERIPLASMIC PROTEIN"/>
    <property type="match status" value="1"/>
</dbReference>
<dbReference type="AlphaFoldDB" id="A0A0X3TWJ3"/>
<dbReference type="EMBL" id="LQBP01000003">
    <property type="protein sequence ID" value="KUJ80077.1"/>
    <property type="molecule type" value="Genomic_DNA"/>
</dbReference>
<evidence type="ECO:0000256" key="2">
    <source>
        <dbReference type="ARBA" id="ARBA00022448"/>
    </source>
</evidence>
<dbReference type="STRING" id="1685378.AVO44_07895"/>
<name>A0A0X3TWJ3_9RHOB</name>
<dbReference type="Pfam" id="PF13416">
    <property type="entry name" value="SBP_bac_8"/>
    <property type="match status" value="1"/>
</dbReference>
<proteinExistence type="predicted"/>
<protein>
    <submittedName>
        <fullName evidence="5">ABC transporter substrate-binding protein</fullName>
    </submittedName>
</protein>
<comment type="subcellular location">
    <subcellularLocation>
        <location evidence="1">Periplasm</location>
    </subcellularLocation>
</comment>
<reference evidence="6" key="1">
    <citation type="submission" date="2015-12" db="EMBL/GenBank/DDBJ databases">
        <authorList>
            <person name="Zhang G."/>
            <person name="Stingl U."/>
        </authorList>
    </citation>
    <scope>NUCLEOTIDE SEQUENCE [LARGE SCALE GENOMIC DNA]</scope>
    <source>
        <strain evidence="6">ZGT108</strain>
    </source>
</reference>
<evidence type="ECO:0000256" key="1">
    <source>
        <dbReference type="ARBA" id="ARBA00004418"/>
    </source>
</evidence>